<organism evidence="1 2">
    <name type="scientific">Domibacillus antri</name>
    <dbReference type="NCBI Taxonomy" id="1714264"/>
    <lineage>
        <taxon>Bacteria</taxon>
        <taxon>Bacillati</taxon>
        <taxon>Bacillota</taxon>
        <taxon>Bacilli</taxon>
        <taxon>Bacillales</taxon>
        <taxon>Bacillaceae</taxon>
        <taxon>Domibacillus</taxon>
    </lineage>
</organism>
<dbReference type="RefSeq" id="WP_075399084.1">
    <property type="nucleotide sequence ID" value="NZ_MSDU01000029.1"/>
</dbReference>
<dbReference type="EMBL" id="MSDU01000029">
    <property type="protein sequence ID" value="OLN21846.1"/>
    <property type="molecule type" value="Genomic_DNA"/>
</dbReference>
<dbReference type="OrthoDB" id="2968863at2"/>
<gene>
    <name evidence="1" type="ORF">BTO30_12560</name>
</gene>
<keyword evidence="2" id="KW-1185">Reference proteome</keyword>
<sequence length="107" mass="12193">MLREILLAAQTNNEANRPVRLIPADVVTPAPDLKIRLWNDDKQIYKSEHFIIPESLTKHTKQVTIDGVVSSCTFNDELQAGDELMVVSLQGLDSTKFFILDRVIQWE</sequence>
<evidence type="ECO:0000313" key="2">
    <source>
        <dbReference type="Proteomes" id="UP000185568"/>
    </source>
</evidence>
<dbReference type="InterPro" id="IPR022555">
    <property type="entry name" value="DUF2577"/>
</dbReference>
<evidence type="ECO:0000313" key="1">
    <source>
        <dbReference type="EMBL" id="OLN21846.1"/>
    </source>
</evidence>
<accession>A0A1Q8Q3B2</accession>
<evidence type="ECO:0008006" key="3">
    <source>
        <dbReference type="Google" id="ProtNLM"/>
    </source>
</evidence>
<dbReference type="STRING" id="1714264.BTO30_12560"/>
<dbReference type="AlphaFoldDB" id="A0A1Q8Q3B2"/>
<dbReference type="Pfam" id="PF10844">
    <property type="entry name" value="DUF2577"/>
    <property type="match status" value="1"/>
</dbReference>
<name>A0A1Q8Q3B2_9BACI</name>
<protein>
    <recommendedName>
        <fullName evidence="3">DUF2577 domain-containing protein</fullName>
    </recommendedName>
</protein>
<reference evidence="1 2" key="1">
    <citation type="submission" date="2016-12" db="EMBL/GenBank/DDBJ databases">
        <title>Domibacillus antri genome sequencing.</title>
        <authorList>
            <person name="Verma A."/>
            <person name="Krishnamurthi S."/>
        </authorList>
    </citation>
    <scope>NUCLEOTIDE SEQUENCE [LARGE SCALE GENOMIC DNA]</scope>
    <source>
        <strain evidence="1 2">XD80</strain>
    </source>
</reference>
<proteinExistence type="predicted"/>
<comment type="caution">
    <text evidence="1">The sequence shown here is derived from an EMBL/GenBank/DDBJ whole genome shotgun (WGS) entry which is preliminary data.</text>
</comment>
<dbReference type="Proteomes" id="UP000185568">
    <property type="component" value="Unassembled WGS sequence"/>
</dbReference>